<evidence type="ECO:0000313" key="8">
    <source>
        <dbReference type="Proteomes" id="UP001163798"/>
    </source>
</evidence>
<dbReference type="InterPro" id="IPR007023">
    <property type="entry name" value="Ribosom_reg"/>
</dbReference>
<dbReference type="GO" id="GO:0042254">
    <property type="term" value="P:ribosome biogenesis"/>
    <property type="evidence" value="ECO:0007669"/>
    <property type="project" value="UniProtKB-KW"/>
</dbReference>
<feature type="region of interest" description="Disordered" evidence="6">
    <location>
        <begin position="78"/>
        <end position="103"/>
    </location>
</feature>
<dbReference type="Pfam" id="PF04939">
    <property type="entry name" value="RRS1"/>
    <property type="match status" value="1"/>
</dbReference>
<protein>
    <recommendedName>
        <fullName evidence="5">Ribosome biogenesis regulatory protein</fullName>
    </recommendedName>
</protein>
<sequence>MDVSNILADHAEKTNSTQLLVETDNPLDVDVGFLTVTDPNPIDVESYESSLESHLLSIARTGTQALFNSLFSLPTTSSPDGPLAQLPAPTTQLPRAKPLPKPKPLTKWEQFAKAKGIQGKSKEKRMKKVWDEEKQDWVNRWGRDGKNKQIEEQWITEVPMNADIDFDPKKAARDERQARVAKNTKQHEANVAKAQKAGTSATSSNPEREAHKKELERTLAMSRTSTASMGKFDRKLDGEKKMKGIKRKFNATEGSVSAEAKASLDVLSKMNSDARKSRITEAQRPSKKSRTSQSAGEAKDPEASVLNVRKAVRFASKGRGGVALGRERAKGAGARKGGRR</sequence>
<feature type="compositionally biased region" description="Basic and acidic residues" evidence="6">
    <location>
        <begin position="231"/>
        <end position="242"/>
    </location>
</feature>
<evidence type="ECO:0000256" key="1">
    <source>
        <dbReference type="ARBA" id="ARBA00004123"/>
    </source>
</evidence>
<comment type="subcellular location">
    <subcellularLocation>
        <location evidence="1 5">Nucleus</location>
    </subcellularLocation>
</comment>
<name>A0AA38KS68_9AGAR</name>
<evidence type="ECO:0000256" key="2">
    <source>
        <dbReference type="ARBA" id="ARBA00010077"/>
    </source>
</evidence>
<evidence type="ECO:0000256" key="5">
    <source>
        <dbReference type="RuleBase" id="RU364132"/>
    </source>
</evidence>
<accession>A0AA38KS68</accession>
<feature type="region of interest" description="Disordered" evidence="6">
    <location>
        <begin position="266"/>
        <end position="340"/>
    </location>
</feature>
<dbReference type="EMBL" id="MU793288">
    <property type="protein sequence ID" value="KAJ3787650.1"/>
    <property type="molecule type" value="Genomic_DNA"/>
</dbReference>
<comment type="function">
    <text evidence="5">Involved in ribosomal large subunit assembly.</text>
</comment>
<keyword evidence="4 5" id="KW-0539">Nucleus</keyword>
<comment type="similarity">
    <text evidence="2 5">Belongs to the RRS1 family.</text>
</comment>
<evidence type="ECO:0000256" key="3">
    <source>
        <dbReference type="ARBA" id="ARBA00022517"/>
    </source>
</evidence>
<dbReference type="Proteomes" id="UP001163798">
    <property type="component" value="Unassembled WGS sequence"/>
</dbReference>
<feature type="compositionally biased region" description="Basic and acidic residues" evidence="6">
    <location>
        <begin position="272"/>
        <end position="281"/>
    </location>
</feature>
<keyword evidence="8" id="KW-1185">Reference proteome</keyword>
<reference evidence="7" key="1">
    <citation type="submission" date="2022-08" db="EMBL/GenBank/DDBJ databases">
        <authorList>
            <consortium name="DOE Joint Genome Institute"/>
            <person name="Min B."/>
            <person name="Riley R."/>
            <person name="Sierra-Patev S."/>
            <person name="Naranjo-Ortiz M."/>
            <person name="Looney B."/>
            <person name="Konkel Z."/>
            <person name="Slot J.C."/>
            <person name="Sakamoto Y."/>
            <person name="Steenwyk J.L."/>
            <person name="Rokas A."/>
            <person name="Carro J."/>
            <person name="Camarero S."/>
            <person name="Ferreira P."/>
            <person name="Molpeceres G."/>
            <person name="Ruiz-Duenas F.J."/>
            <person name="Serrano A."/>
            <person name="Henrissat B."/>
            <person name="Drula E."/>
            <person name="Hughes K.W."/>
            <person name="Mata J.L."/>
            <person name="Ishikawa N.K."/>
            <person name="Vargas-Isla R."/>
            <person name="Ushijima S."/>
            <person name="Smith C.A."/>
            <person name="Ahrendt S."/>
            <person name="Andreopoulos W."/>
            <person name="He G."/>
            <person name="Labutti K."/>
            <person name="Lipzen A."/>
            <person name="Ng V."/>
            <person name="Sandor L."/>
            <person name="Barry K."/>
            <person name="Martinez A.T."/>
            <person name="Xiao Y."/>
            <person name="Gibbons J.G."/>
            <person name="Terashima K."/>
            <person name="Hibbett D.S."/>
            <person name="Grigoriev I.V."/>
        </authorList>
    </citation>
    <scope>NUCLEOTIDE SEQUENCE</scope>
    <source>
        <strain evidence="7">TFB10291</strain>
    </source>
</reference>
<feature type="region of interest" description="Disordered" evidence="6">
    <location>
        <begin position="176"/>
        <end position="242"/>
    </location>
</feature>
<proteinExistence type="inferred from homology"/>
<keyword evidence="3 5" id="KW-0690">Ribosome biogenesis</keyword>
<gene>
    <name evidence="7" type="ORF">GGU10DRAFT_348328</name>
</gene>
<evidence type="ECO:0000256" key="4">
    <source>
        <dbReference type="ARBA" id="ARBA00023242"/>
    </source>
</evidence>
<dbReference type="AlphaFoldDB" id="A0AA38KS68"/>
<feature type="compositionally biased region" description="Basic and acidic residues" evidence="6">
    <location>
        <begin position="206"/>
        <end position="217"/>
    </location>
</feature>
<dbReference type="GO" id="GO:0005634">
    <property type="term" value="C:nucleus"/>
    <property type="evidence" value="ECO:0007669"/>
    <property type="project" value="UniProtKB-SubCell"/>
</dbReference>
<evidence type="ECO:0000256" key="6">
    <source>
        <dbReference type="SAM" id="MobiDB-lite"/>
    </source>
</evidence>
<comment type="caution">
    <text evidence="7">The sequence shown here is derived from an EMBL/GenBank/DDBJ whole genome shotgun (WGS) entry which is preliminary data.</text>
</comment>
<evidence type="ECO:0000313" key="7">
    <source>
        <dbReference type="EMBL" id="KAJ3787650.1"/>
    </source>
</evidence>
<organism evidence="7 8">
    <name type="scientific">Lentinula aff. detonsa</name>
    <dbReference type="NCBI Taxonomy" id="2804958"/>
    <lineage>
        <taxon>Eukaryota</taxon>
        <taxon>Fungi</taxon>
        <taxon>Dikarya</taxon>
        <taxon>Basidiomycota</taxon>
        <taxon>Agaricomycotina</taxon>
        <taxon>Agaricomycetes</taxon>
        <taxon>Agaricomycetidae</taxon>
        <taxon>Agaricales</taxon>
        <taxon>Marasmiineae</taxon>
        <taxon>Omphalotaceae</taxon>
        <taxon>Lentinula</taxon>
    </lineage>
</organism>